<dbReference type="Pfam" id="PF07963">
    <property type="entry name" value="N_methyl"/>
    <property type="match status" value="1"/>
</dbReference>
<accession>A0ABT5MKM7</accession>
<dbReference type="EMBL" id="JAQSIO010000015">
    <property type="protein sequence ID" value="MDD0817137.1"/>
    <property type="molecule type" value="Genomic_DNA"/>
</dbReference>
<dbReference type="RefSeq" id="WP_273929570.1">
    <property type="nucleotide sequence ID" value="NZ_JAQSIO010000015.1"/>
</dbReference>
<reference evidence="1 2" key="1">
    <citation type="submission" date="2023-02" db="EMBL/GenBank/DDBJ databases">
        <title>Bacterial whole genome sequence for Curvibacter sp. HBC28.</title>
        <authorList>
            <person name="Le V."/>
            <person name="Ko S.-R."/>
            <person name="Ahn C.-Y."/>
            <person name="Oh H.-M."/>
        </authorList>
    </citation>
    <scope>NUCLEOTIDE SEQUENCE [LARGE SCALE GENOMIC DNA]</scope>
    <source>
        <strain evidence="1 2">HBC28</strain>
    </source>
</reference>
<dbReference type="InterPro" id="IPR031982">
    <property type="entry name" value="PilE-like"/>
</dbReference>
<dbReference type="Pfam" id="PF16732">
    <property type="entry name" value="ComP_DUS"/>
    <property type="match status" value="1"/>
</dbReference>
<dbReference type="InterPro" id="IPR012902">
    <property type="entry name" value="N_methyl_site"/>
</dbReference>
<dbReference type="Gene3D" id="3.30.700.10">
    <property type="entry name" value="Glycoprotein, Type 4 Pilin"/>
    <property type="match status" value="1"/>
</dbReference>
<organism evidence="1 2">
    <name type="scientific">Curvibacter microcysteis</name>
    <dbReference type="NCBI Taxonomy" id="3026419"/>
    <lineage>
        <taxon>Bacteria</taxon>
        <taxon>Pseudomonadati</taxon>
        <taxon>Pseudomonadota</taxon>
        <taxon>Betaproteobacteria</taxon>
        <taxon>Burkholderiales</taxon>
        <taxon>Comamonadaceae</taxon>
        <taxon>Curvibacter</taxon>
    </lineage>
</organism>
<protein>
    <submittedName>
        <fullName evidence="1">Type IV pilin protein</fullName>
    </submittedName>
</protein>
<evidence type="ECO:0000313" key="2">
    <source>
        <dbReference type="Proteomes" id="UP001528672"/>
    </source>
</evidence>
<proteinExistence type="predicted"/>
<dbReference type="InterPro" id="IPR045584">
    <property type="entry name" value="Pilin-like"/>
</dbReference>
<name>A0ABT5MKM7_9BURK</name>
<keyword evidence="2" id="KW-1185">Reference proteome</keyword>
<dbReference type="NCBIfam" id="TIGR02532">
    <property type="entry name" value="IV_pilin_GFxxxE"/>
    <property type="match status" value="1"/>
</dbReference>
<comment type="caution">
    <text evidence="1">The sequence shown here is derived from an EMBL/GenBank/DDBJ whole genome shotgun (WGS) entry which is preliminary data.</text>
</comment>
<dbReference type="Proteomes" id="UP001528672">
    <property type="component" value="Unassembled WGS sequence"/>
</dbReference>
<evidence type="ECO:0000313" key="1">
    <source>
        <dbReference type="EMBL" id="MDD0817137.1"/>
    </source>
</evidence>
<gene>
    <name evidence="1" type="ORF">PSQ39_21060</name>
</gene>
<dbReference type="SUPFAM" id="SSF54523">
    <property type="entry name" value="Pili subunits"/>
    <property type="match status" value="1"/>
</dbReference>
<sequence>MRARGLTLIEVLITLALLGLMWALAWPGYQAQVQRVRRTEARQALVEGAQWLARVATVQGQYPLASDWPSSRQRSETGLYRLRYAPSADRTAYTLSATPEPGPQQSDACGTLVLDQAGGRSLAQASGRASVRDCWGR</sequence>
<dbReference type="PROSITE" id="PS00409">
    <property type="entry name" value="PROKAR_NTER_METHYL"/>
    <property type="match status" value="1"/>
</dbReference>